<protein>
    <submittedName>
        <fullName evidence="3">Pyridoxamine 5'-phosphate oxidase family protein</fullName>
    </submittedName>
</protein>
<name>A0ABZ3H152_GEOAI</name>
<reference evidence="3 4" key="1">
    <citation type="submission" date="2021-11" db="EMBL/GenBank/DDBJ databases">
        <title>Whole genome of Geoglobus acetivorans.</title>
        <authorList>
            <person name="Liu D."/>
        </authorList>
    </citation>
    <scope>NUCLEOTIDE SEQUENCE [LARGE SCALE GENOMIC DNA]</scope>
    <source>
        <strain evidence="3 4">SBH6</strain>
    </source>
</reference>
<dbReference type="GeneID" id="90449578"/>
<dbReference type="EMBL" id="CP087714">
    <property type="protein sequence ID" value="XAT63152.1"/>
    <property type="molecule type" value="Genomic_DNA"/>
</dbReference>
<gene>
    <name evidence="3" type="ORF">LPQ35_07775</name>
</gene>
<dbReference type="Pfam" id="PF01243">
    <property type="entry name" value="PNPOx_N"/>
    <property type="match status" value="1"/>
</dbReference>
<dbReference type="Proteomes" id="UP001492541">
    <property type="component" value="Chromosome"/>
</dbReference>
<proteinExistence type="predicted"/>
<evidence type="ECO:0000313" key="4">
    <source>
        <dbReference type="Proteomes" id="UP001492541"/>
    </source>
</evidence>
<dbReference type="RefSeq" id="WP_193808472.1">
    <property type="nucleotide sequence ID" value="NZ_CP087714.1"/>
</dbReference>
<dbReference type="PANTHER" id="PTHR35176">
    <property type="entry name" value="HEME OXYGENASE HI_0854-RELATED"/>
    <property type="match status" value="1"/>
</dbReference>
<evidence type="ECO:0000313" key="3">
    <source>
        <dbReference type="EMBL" id="XAT63152.1"/>
    </source>
</evidence>
<evidence type="ECO:0000256" key="1">
    <source>
        <dbReference type="ARBA" id="ARBA00023002"/>
    </source>
</evidence>
<feature type="domain" description="Pyridoxamine 5'-phosphate oxidase N-terminal" evidence="2">
    <location>
        <begin position="5"/>
        <end position="99"/>
    </location>
</feature>
<dbReference type="Gene3D" id="2.30.110.10">
    <property type="entry name" value="Electron Transport, Fmn-binding Protein, Chain A"/>
    <property type="match status" value="1"/>
</dbReference>
<organism evidence="3 4">
    <name type="scientific">Geoglobus acetivorans</name>
    <dbReference type="NCBI Taxonomy" id="565033"/>
    <lineage>
        <taxon>Archaea</taxon>
        <taxon>Methanobacteriati</taxon>
        <taxon>Methanobacteriota</taxon>
        <taxon>Archaeoglobi</taxon>
        <taxon>Archaeoglobales</taxon>
        <taxon>Archaeoglobaceae</taxon>
        <taxon>Geoglobus</taxon>
    </lineage>
</organism>
<dbReference type="InterPro" id="IPR012349">
    <property type="entry name" value="Split_barrel_FMN-bd"/>
</dbReference>
<dbReference type="PANTHER" id="PTHR35176:SF6">
    <property type="entry name" value="HEME OXYGENASE HI_0854-RELATED"/>
    <property type="match status" value="1"/>
</dbReference>
<evidence type="ECO:0000259" key="2">
    <source>
        <dbReference type="Pfam" id="PF01243"/>
    </source>
</evidence>
<sequence>MIPYEVRSLLNTTYFGYLCTRATYPHITPVFFVYDQRDGVYFMSTFGSRKIRNIASDRRVSLVIDVRDENDPFNNEGVMISGIARLYLPDQFKSQDYGSLITVYNLFREKYAEFVEPVHGDDDVLVRIEMKRLSYWKGPRFMNIRLHD</sequence>
<keyword evidence="4" id="KW-1185">Reference proteome</keyword>
<accession>A0ABZ3H152</accession>
<dbReference type="InterPro" id="IPR052019">
    <property type="entry name" value="F420H2_bilvrd_red/Heme_oxyg"/>
</dbReference>
<dbReference type="InterPro" id="IPR011576">
    <property type="entry name" value="Pyridox_Oxase_N"/>
</dbReference>
<dbReference type="SUPFAM" id="SSF50475">
    <property type="entry name" value="FMN-binding split barrel"/>
    <property type="match status" value="1"/>
</dbReference>
<keyword evidence="1" id="KW-0560">Oxidoreductase</keyword>